<dbReference type="InterPro" id="IPR046373">
    <property type="entry name" value="Acyl-CoA_Oxase/DH_mid-dom_sf"/>
</dbReference>
<dbReference type="InterPro" id="IPR006015">
    <property type="entry name" value="Universal_stress_UspA"/>
</dbReference>
<protein>
    <submittedName>
        <fullName evidence="11">Universal stress protein</fullName>
    </submittedName>
</protein>
<feature type="region of interest" description="Disordered" evidence="7">
    <location>
        <begin position="289"/>
        <end position="311"/>
    </location>
</feature>
<organism evidence="11 12">
    <name type="scientific">Micromonospora saelicesensis</name>
    <dbReference type="NCBI Taxonomy" id="285676"/>
    <lineage>
        <taxon>Bacteria</taxon>
        <taxon>Bacillati</taxon>
        <taxon>Actinomycetota</taxon>
        <taxon>Actinomycetes</taxon>
        <taxon>Micromonosporales</taxon>
        <taxon>Micromonosporaceae</taxon>
        <taxon>Micromonospora</taxon>
    </lineage>
</organism>
<comment type="similarity">
    <text evidence="3">Belongs to the acyl-CoA dehydrogenase family.</text>
</comment>
<comment type="cofactor">
    <cofactor evidence="1">
        <name>FAD</name>
        <dbReference type="ChEBI" id="CHEBI:57692"/>
    </cofactor>
</comment>
<dbReference type="InterPro" id="IPR037069">
    <property type="entry name" value="AcylCoA_DH/ox_N_sf"/>
</dbReference>
<evidence type="ECO:0000259" key="9">
    <source>
        <dbReference type="Pfam" id="PF00582"/>
    </source>
</evidence>
<feature type="domain" description="UspA" evidence="9">
    <location>
        <begin position="162"/>
        <end position="287"/>
    </location>
</feature>
<feature type="compositionally biased region" description="Basic residues" evidence="7">
    <location>
        <begin position="289"/>
        <end position="301"/>
    </location>
</feature>
<evidence type="ECO:0000256" key="2">
    <source>
        <dbReference type="ARBA" id="ARBA00008791"/>
    </source>
</evidence>
<dbReference type="GO" id="GO:0003995">
    <property type="term" value="F:acyl-CoA dehydrogenase activity"/>
    <property type="evidence" value="ECO:0007669"/>
    <property type="project" value="TreeGrafter"/>
</dbReference>
<dbReference type="AlphaFoldDB" id="A0A328NQR5"/>
<evidence type="ECO:0000256" key="4">
    <source>
        <dbReference type="ARBA" id="ARBA00022630"/>
    </source>
</evidence>
<dbReference type="Proteomes" id="UP000249419">
    <property type="component" value="Unassembled WGS sequence"/>
</dbReference>
<feature type="domain" description="Acyl-CoA dehydrogenase/oxidase N-terminal" evidence="10">
    <location>
        <begin position="364"/>
        <end position="467"/>
    </location>
</feature>
<dbReference type="PRINTS" id="PR01438">
    <property type="entry name" value="UNVRSLSTRESS"/>
</dbReference>
<name>A0A328NQR5_9ACTN</name>
<dbReference type="Gene3D" id="3.40.50.620">
    <property type="entry name" value="HUPs"/>
    <property type="match status" value="2"/>
</dbReference>
<gene>
    <name evidence="11" type="ORF">PSN13_01396</name>
</gene>
<evidence type="ECO:0000313" key="12">
    <source>
        <dbReference type="Proteomes" id="UP000249419"/>
    </source>
</evidence>
<dbReference type="SUPFAM" id="SSF52402">
    <property type="entry name" value="Adenine nucleotide alpha hydrolases-like"/>
    <property type="match status" value="2"/>
</dbReference>
<dbReference type="RefSeq" id="WP_112674672.1">
    <property type="nucleotide sequence ID" value="NZ_PYAG01000005.1"/>
</dbReference>
<comment type="caution">
    <text evidence="11">The sequence shown here is derived from an EMBL/GenBank/DDBJ whole genome shotgun (WGS) entry which is preliminary data.</text>
</comment>
<dbReference type="GO" id="GO:0050660">
    <property type="term" value="F:flavin adenine dinucleotide binding"/>
    <property type="evidence" value="ECO:0007669"/>
    <property type="project" value="InterPro"/>
</dbReference>
<evidence type="ECO:0000256" key="1">
    <source>
        <dbReference type="ARBA" id="ARBA00001974"/>
    </source>
</evidence>
<accession>A0A328NQR5</accession>
<evidence type="ECO:0000313" key="11">
    <source>
        <dbReference type="EMBL" id="RAO37414.1"/>
    </source>
</evidence>
<dbReference type="InterPro" id="IPR036250">
    <property type="entry name" value="AcylCo_DH-like_C"/>
</dbReference>
<dbReference type="EMBL" id="PYAG01000005">
    <property type="protein sequence ID" value="RAO37414.1"/>
    <property type="molecule type" value="Genomic_DNA"/>
</dbReference>
<dbReference type="PANTHER" id="PTHR43884:SF9">
    <property type="entry name" value="COMPLEX I ASSEMBLY FACTOR ACAD9, MITOCHONDRIAL"/>
    <property type="match status" value="1"/>
</dbReference>
<feature type="domain" description="Acyl-CoA dehydrogenase/oxidase C-terminal" evidence="8">
    <location>
        <begin position="480"/>
        <end position="530"/>
    </location>
</feature>
<sequence>MTSDLAAAIVVGVDGSPPSLHALDWATREAVAWHRPLRIVHAFQWPLINELMGPPAVGPPDAGLQHAAEQILSAAADRARAAAPTLQVSTDLPADVPAAALIDASHDADLVVVGHRGLGGFTGLLLGSVGVQTAAHAACPVIVVRDSDAGHSPGTSDPARGHVVVGVDDSDLSSLAVDFAFAHAALHGTGVVAVHAHRTAVAAPDGPEGRARMLTDALAGYRDKYPNVPVLERLVHGRPGAVLIAESANATLTVVGSRGRGGFGGLLLGSTSQDVLHHASSPVAIVRARQSHRRAATRARRNAPPAGDLTEVTAPAAEPAETGPDATGPPPSFGKVLFTGRLPATMVMPYPRLGPDEQGRVDTLMADARDFLDTTYDPDKVEKQRWIGDDIVRGLGDRSLLGLYVAPAYGGQGLSQTGYCRVMEEFGGYDASLSVVMGVHQSIGMKPIHLFGSDDQKARFLPDLAAGRKLAGFALTEPGAKIAGSEFYWYAANRVFQLLGGQAYMADSPAAKALRDSRIFPIFEGSNDVLDRGGYTPRLP</sequence>
<dbReference type="FunFam" id="1.10.540.10:FF:000001">
    <property type="entry name" value="Very long-chain-specific acyl-CoA dehydrogenase, mitochondrial"/>
    <property type="match status" value="1"/>
</dbReference>
<dbReference type="Pfam" id="PF02771">
    <property type="entry name" value="Acyl-CoA_dh_N"/>
    <property type="match status" value="1"/>
</dbReference>
<evidence type="ECO:0000256" key="6">
    <source>
        <dbReference type="ARBA" id="ARBA00023002"/>
    </source>
</evidence>
<comment type="similarity">
    <text evidence="2">Belongs to the universal stress protein A family.</text>
</comment>
<evidence type="ECO:0000259" key="8">
    <source>
        <dbReference type="Pfam" id="PF00441"/>
    </source>
</evidence>
<reference evidence="11 12" key="1">
    <citation type="submission" date="2018-03" db="EMBL/GenBank/DDBJ databases">
        <title>Defining the species Micromonospora saelicesensis and Micromonospora noduli under the framework of genomics.</title>
        <authorList>
            <person name="Riesco R."/>
            <person name="Trujillo M.E."/>
        </authorList>
    </citation>
    <scope>NUCLEOTIDE SEQUENCE [LARGE SCALE GENOMIC DNA]</scope>
    <source>
        <strain evidence="11 12">PSN13</strain>
    </source>
</reference>
<keyword evidence="4" id="KW-0285">Flavoprotein</keyword>
<keyword evidence="5" id="KW-0274">FAD</keyword>
<dbReference type="Gene3D" id="1.10.540.10">
    <property type="entry name" value="Acyl-CoA dehydrogenase/oxidase, N-terminal domain"/>
    <property type="match status" value="1"/>
</dbReference>
<dbReference type="InterPro" id="IPR009100">
    <property type="entry name" value="AcylCoA_DH/oxidase_NM_dom_sf"/>
</dbReference>
<dbReference type="InterPro" id="IPR014729">
    <property type="entry name" value="Rossmann-like_a/b/a_fold"/>
</dbReference>
<dbReference type="InterPro" id="IPR009075">
    <property type="entry name" value="AcylCo_DH/oxidase_C"/>
</dbReference>
<evidence type="ECO:0000256" key="5">
    <source>
        <dbReference type="ARBA" id="ARBA00022827"/>
    </source>
</evidence>
<dbReference type="Gene3D" id="1.20.140.10">
    <property type="entry name" value="Butyryl-CoA Dehydrogenase, subunit A, domain 3"/>
    <property type="match status" value="1"/>
</dbReference>
<dbReference type="SUPFAM" id="SSF56645">
    <property type="entry name" value="Acyl-CoA dehydrogenase NM domain-like"/>
    <property type="match status" value="1"/>
</dbReference>
<proteinExistence type="inferred from homology"/>
<dbReference type="Gene3D" id="2.40.110.10">
    <property type="entry name" value="Butyryl-CoA Dehydrogenase, subunit A, domain 2"/>
    <property type="match status" value="1"/>
</dbReference>
<keyword evidence="6" id="KW-0560">Oxidoreductase</keyword>
<dbReference type="SUPFAM" id="SSF47203">
    <property type="entry name" value="Acyl-CoA dehydrogenase C-terminal domain-like"/>
    <property type="match status" value="1"/>
</dbReference>
<dbReference type="InterPro" id="IPR013786">
    <property type="entry name" value="AcylCoA_DH/ox_N"/>
</dbReference>
<dbReference type="InterPro" id="IPR006016">
    <property type="entry name" value="UspA"/>
</dbReference>
<feature type="domain" description="UspA" evidence="9">
    <location>
        <begin position="9"/>
        <end position="145"/>
    </location>
</feature>
<dbReference type="Pfam" id="PF00582">
    <property type="entry name" value="Usp"/>
    <property type="match status" value="2"/>
</dbReference>
<dbReference type="Pfam" id="PF00441">
    <property type="entry name" value="Acyl-CoA_dh_1"/>
    <property type="match status" value="1"/>
</dbReference>
<feature type="compositionally biased region" description="Low complexity" evidence="7">
    <location>
        <begin position="302"/>
        <end position="311"/>
    </location>
</feature>
<evidence type="ECO:0000259" key="10">
    <source>
        <dbReference type="Pfam" id="PF02771"/>
    </source>
</evidence>
<dbReference type="PANTHER" id="PTHR43884">
    <property type="entry name" value="ACYL-COA DEHYDROGENASE"/>
    <property type="match status" value="1"/>
</dbReference>
<evidence type="ECO:0000256" key="7">
    <source>
        <dbReference type="SAM" id="MobiDB-lite"/>
    </source>
</evidence>
<evidence type="ECO:0000256" key="3">
    <source>
        <dbReference type="ARBA" id="ARBA00009347"/>
    </source>
</evidence>